<protein>
    <submittedName>
        <fullName evidence="1">Uncharacterized protein</fullName>
    </submittedName>
</protein>
<sequence length="165" mass="18313">MGYNFFTLVSIASSSFETVNIPVEYKFRISLLMLVCKLVKACAHKYLSSTFKSNNFTAKLEKAEAKTLQINSVSTLTPYIARIKTFPLAEFLTLGLEYLAPQEQSNPMLSKVITQAGCGGVIRDVLSNSVEVELDAKFVIDIFSNMKNINGPPNSLLDDCREKSK</sequence>
<dbReference type="Proteomes" id="UP000237347">
    <property type="component" value="Unassembled WGS sequence"/>
</dbReference>
<dbReference type="EMBL" id="PKMF04000179">
    <property type="protein sequence ID" value="KAK7844818.1"/>
    <property type="molecule type" value="Genomic_DNA"/>
</dbReference>
<gene>
    <name evidence="1" type="ORF">CFP56_010313</name>
</gene>
<keyword evidence="2" id="KW-1185">Reference proteome</keyword>
<comment type="caution">
    <text evidence="1">The sequence shown here is derived from an EMBL/GenBank/DDBJ whole genome shotgun (WGS) entry which is preliminary data.</text>
</comment>
<evidence type="ECO:0000313" key="2">
    <source>
        <dbReference type="Proteomes" id="UP000237347"/>
    </source>
</evidence>
<accession>A0AAW0KZ48</accession>
<name>A0AAW0KZ48_QUESU</name>
<dbReference type="AlphaFoldDB" id="A0AAW0KZ48"/>
<organism evidence="1 2">
    <name type="scientific">Quercus suber</name>
    <name type="common">Cork oak</name>
    <dbReference type="NCBI Taxonomy" id="58331"/>
    <lineage>
        <taxon>Eukaryota</taxon>
        <taxon>Viridiplantae</taxon>
        <taxon>Streptophyta</taxon>
        <taxon>Embryophyta</taxon>
        <taxon>Tracheophyta</taxon>
        <taxon>Spermatophyta</taxon>
        <taxon>Magnoliopsida</taxon>
        <taxon>eudicotyledons</taxon>
        <taxon>Gunneridae</taxon>
        <taxon>Pentapetalae</taxon>
        <taxon>rosids</taxon>
        <taxon>fabids</taxon>
        <taxon>Fagales</taxon>
        <taxon>Fagaceae</taxon>
        <taxon>Quercus</taxon>
    </lineage>
</organism>
<reference evidence="1 2" key="1">
    <citation type="journal article" date="2018" name="Sci. Data">
        <title>The draft genome sequence of cork oak.</title>
        <authorList>
            <person name="Ramos A.M."/>
            <person name="Usie A."/>
            <person name="Barbosa P."/>
            <person name="Barros P.M."/>
            <person name="Capote T."/>
            <person name="Chaves I."/>
            <person name="Simoes F."/>
            <person name="Abreu I."/>
            <person name="Carrasquinho I."/>
            <person name="Faro C."/>
            <person name="Guimaraes J.B."/>
            <person name="Mendonca D."/>
            <person name="Nobrega F."/>
            <person name="Rodrigues L."/>
            <person name="Saibo N.J.M."/>
            <person name="Varela M.C."/>
            <person name="Egas C."/>
            <person name="Matos J."/>
            <person name="Miguel C.M."/>
            <person name="Oliveira M.M."/>
            <person name="Ricardo C.P."/>
            <person name="Goncalves S."/>
        </authorList>
    </citation>
    <scope>NUCLEOTIDE SEQUENCE [LARGE SCALE GENOMIC DNA]</scope>
    <source>
        <strain evidence="2">cv. HL8</strain>
    </source>
</reference>
<evidence type="ECO:0000313" key="1">
    <source>
        <dbReference type="EMBL" id="KAK7844818.1"/>
    </source>
</evidence>
<proteinExistence type="predicted"/>